<proteinExistence type="predicted"/>
<feature type="transmembrane region" description="Helical" evidence="1">
    <location>
        <begin position="431"/>
        <end position="451"/>
    </location>
</feature>
<dbReference type="SUPFAM" id="SSF82866">
    <property type="entry name" value="Multidrug efflux transporter AcrB transmembrane domain"/>
    <property type="match status" value="2"/>
</dbReference>
<dbReference type="SUPFAM" id="SSF82714">
    <property type="entry name" value="Multidrug efflux transporter AcrB TolC docking domain, DN and DC subdomains"/>
    <property type="match status" value="2"/>
</dbReference>
<dbReference type="RefSeq" id="WP_160885737.1">
    <property type="nucleotide sequence ID" value="NZ_WURB01000013.1"/>
</dbReference>
<keyword evidence="1" id="KW-1133">Transmembrane helix</keyword>
<dbReference type="Gene3D" id="1.20.1640.10">
    <property type="entry name" value="Multidrug efflux transporter AcrB transmembrane domain"/>
    <property type="match status" value="2"/>
</dbReference>
<reference evidence="2 3" key="2">
    <citation type="submission" date="2020-01" db="EMBL/GenBank/DDBJ databases">
        <title>Microvirga sp. nov., an arsenate reduction bacterium isolated from Tibet hotspring sediments.</title>
        <authorList>
            <person name="Xian W.-D."/>
            <person name="Li W.-J."/>
        </authorList>
    </citation>
    <scope>NUCLEOTIDE SEQUENCE [LARGE SCALE GENOMIC DNA]</scope>
    <source>
        <strain evidence="2 3">KCTC 23863</strain>
    </source>
</reference>
<dbReference type="PANTHER" id="PTHR32063">
    <property type="match status" value="1"/>
</dbReference>
<accession>A0A7X3MTR3</accession>
<dbReference type="InterPro" id="IPR027463">
    <property type="entry name" value="AcrB_DN_DC_subdom"/>
</dbReference>
<feature type="transmembrane region" description="Helical" evidence="1">
    <location>
        <begin position="854"/>
        <end position="872"/>
    </location>
</feature>
<feature type="transmembrane region" description="Helical" evidence="1">
    <location>
        <begin position="527"/>
        <end position="543"/>
    </location>
</feature>
<dbReference type="Gene3D" id="3.30.70.1320">
    <property type="entry name" value="Multidrug efflux transporter AcrB pore domain like"/>
    <property type="match status" value="1"/>
</dbReference>
<feature type="transmembrane region" description="Helical" evidence="1">
    <location>
        <begin position="947"/>
        <end position="970"/>
    </location>
</feature>
<evidence type="ECO:0000313" key="3">
    <source>
        <dbReference type="Proteomes" id="UP000436483"/>
    </source>
</evidence>
<dbReference type="InterPro" id="IPR001036">
    <property type="entry name" value="Acrflvin-R"/>
</dbReference>
<dbReference type="Gene3D" id="3.30.70.1440">
    <property type="entry name" value="Multidrug efflux transporter AcrB pore domain"/>
    <property type="match status" value="1"/>
</dbReference>
<dbReference type="GO" id="GO:0005886">
    <property type="term" value="C:plasma membrane"/>
    <property type="evidence" value="ECO:0007669"/>
    <property type="project" value="TreeGrafter"/>
</dbReference>
<feature type="transmembrane region" description="Helical" evidence="1">
    <location>
        <begin position="982"/>
        <end position="1008"/>
    </location>
</feature>
<dbReference type="AlphaFoldDB" id="A0A7X3MTR3"/>
<keyword evidence="3" id="KW-1185">Reference proteome</keyword>
<keyword evidence="1" id="KW-0812">Transmembrane</keyword>
<name>A0A7X3MTR3_9HYPH</name>
<keyword evidence="1" id="KW-0472">Membrane</keyword>
<dbReference type="Pfam" id="PF00873">
    <property type="entry name" value="ACR_tran"/>
    <property type="match status" value="1"/>
</dbReference>
<gene>
    <name evidence="2" type="ORF">GR328_16805</name>
</gene>
<protein>
    <submittedName>
        <fullName evidence="2">Acriflavine resistance protein B</fullName>
    </submittedName>
</protein>
<dbReference type="SUPFAM" id="SSF82693">
    <property type="entry name" value="Multidrug efflux transporter AcrB pore domain, PN1, PN2, PC1 and PC2 subdomains"/>
    <property type="match status" value="3"/>
</dbReference>
<reference evidence="2 3" key="1">
    <citation type="submission" date="2019-12" db="EMBL/GenBank/DDBJ databases">
        <authorList>
            <person name="Yuan C.-G."/>
        </authorList>
    </citation>
    <scope>NUCLEOTIDE SEQUENCE [LARGE SCALE GENOMIC DNA]</scope>
    <source>
        <strain evidence="2 3">KCTC 23863</strain>
    </source>
</reference>
<feature type="transmembrane region" description="Helical" evidence="1">
    <location>
        <begin position="905"/>
        <end position="926"/>
    </location>
</feature>
<feature type="transmembrane region" description="Helical" evidence="1">
    <location>
        <begin position="334"/>
        <end position="353"/>
    </location>
</feature>
<evidence type="ECO:0000313" key="2">
    <source>
        <dbReference type="EMBL" id="MXQ13091.1"/>
    </source>
</evidence>
<dbReference type="Gene3D" id="3.30.2090.10">
    <property type="entry name" value="Multidrug efflux transporter AcrB TolC docking domain, DN and DC subdomains"/>
    <property type="match status" value="2"/>
</dbReference>
<organism evidence="2 3">
    <name type="scientific">Microvirga makkahensis</name>
    <dbReference type="NCBI Taxonomy" id="1128670"/>
    <lineage>
        <taxon>Bacteria</taxon>
        <taxon>Pseudomonadati</taxon>
        <taxon>Pseudomonadota</taxon>
        <taxon>Alphaproteobacteria</taxon>
        <taxon>Hyphomicrobiales</taxon>
        <taxon>Methylobacteriaceae</taxon>
        <taxon>Microvirga</taxon>
    </lineage>
</organism>
<dbReference type="PANTHER" id="PTHR32063:SF21">
    <property type="entry name" value="MULTIDRUG RESISTANCE PROTEIN MDTB"/>
    <property type="match status" value="1"/>
</dbReference>
<feature type="transmembrane region" description="Helical" evidence="1">
    <location>
        <begin position="463"/>
        <end position="485"/>
    </location>
</feature>
<feature type="transmembrane region" description="Helical" evidence="1">
    <location>
        <begin position="360"/>
        <end position="380"/>
    </location>
</feature>
<sequence length="1027" mass="109777">MNIPGFFISRPVAALLLTAALTLAGLVAYRHLPVAALPRIDIPTISVSTALPGATPETVATTISTPLIREFSAIPSVREISATNIQGASAIVLEFALERDIDLAAADVQAAIARTQPHLPVEMTGSPVYRKLNPADAPVVLIVLRSDTHLLQQLDTFARTVISPRLSAIAGVAQVTMSGSQKYAVRVQLDPLTLAARGIGVDEVERAVQAANAHTSAGVIRSPDQHFNLEVSTQLGDAQAWRDLIIAHRNGRPLRLGDVARVIDSVEDDQRASWHNGSPALILAVQRQPDANTIEVVDKVRAALPRIREELGPGVSLTTMNDRSISIRTALDDVTFTLVLTIGLVCAVLYLGIGRLTTTFIPSVTIPVSIVATFAAMYALDMSLDNITLLALTLSVGLVVDDAIVVTDNIVRRIEAGAPPHIAALKGAKEIAFTVISITASLIAAFIPLLLMDGVVGRILSPFAITVSVALAISALVSLSLTPMLTARMPGTRGRVAGRQNLADRAMSGLTRGYGVCLDLSLRVRPLMLILFLISLIGSGWLLRTIPKGFLPQEDIGQILISTRARQDVSFPAMVELQRQVEQVLRTSPHVSEIVSEIGATGTTSLNEGRLSVELKAKAERPSLAQVLADLRRDLDQLPGIESLVTTAQNARMGSQSGRGPYQMTVQAQTLTELQHWSARLAHRMSQDAMFVGVRSDAQETALQVAIRVDHDKARQFGITSEQLRSTLRTGFAARQAATIHGDTDSYRVLIEFDPRVARTMNPLELVSIRSASGVLVPLSSFATIERTAGPRSIAQLGQRPVATISFDTPAGIALSEAVNRIDALKFEEGVPATVTTGFAGTARVFQDMVHNQPLLLAAAILTIYLVLGMLYESLVHPVTILAGLPAAAFGAVAALQLAQMELSIMGLIGILLLFGIVKKNAIMMVDHAIVRQREGLSPSAAIREACLIRFRPIMMTTAVALAGAIPIAVGHGAGSELRQPLGIAVIGGLIVSQLLTLFITPVLYLYLERLAGIGRRLVWISKRHPA</sequence>
<comment type="caution">
    <text evidence="2">The sequence shown here is derived from an EMBL/GenBank/DDBJ whole genome shotgun (WGS) entry which is preliminary data.</text>
</comment>
<dbReference type="OrthoDB" id="9807350at2"/>
<dbReference type="GO" id="GO:0042910">
    <property type="term" value="F:xenobiotic transmembrane transporter activity"/>
    <property type="evidence" value="ECO:0007669"/>
    <property type="project" value="TreeGrafter"/>
</dbReference>
<dbReference type="Proteomes" id="UP000436483">
    <property type="component" value="Unassembled WGS sequence"/>
</dbReference>
<dbReference type="EMBL" id="WURB01000013">
    <property type="protein sequence ID" value="MXQ13091.1"/>
    <property type="molecule type" value="Genomic_DNA"/>
</dbReference>
<dbReference type="PRINTS" id="PR00702">
    <property type="entry name" value="ACRIFLAVINRP"/>
</dbReference>
<evidence type="ECO:0000256" key="1">
    <source>
        <dbReference type="SAM" id="Phobius"/>
    </source>
</evidence>
<dbReference type="Gene3D" id="3.30.70.1430">
    <property type="entry name" value="Multidrug efflux transporter AcrB pore domain"/>
    <property type="match status" value="2"/>
</dbReference>